<dbReference type="GO" id="GO:0010181">
    <property type="term" value="F:FMN binding"/>
    <property type="evidence" value="ECO:0007669"/>
    <property type="project" value="InterPro"/>
</dbReference>
<feature type="binding site" evidence="5">
    <location>
        <position position="238"/>
    </location>
    <ligand>
        <name>glyoxylate</name>
        <dbReference type="ChEBI" id="CHEBI:36655"/>
    </ligand>
</feature>
<organism evidence="7 8">
    <name type="scientific">Thermosporothrix hazakensis</name>
    <dbReference type="NCBI Taxonomy" id="644383"/>
    <lineage>
        <taxon>Bacteria</taxon>
        <taxon>Bacillati</taxon>
        <taxon>Chloroflexota</taxon>
        <taxon>Ktedonobacteria</taxon>
        <taxon>Ktedonobacterales</taxon>
        <taxon>Thermosporotrichaceae</taxon>
        <taxon>Thermosporothrix</taxon>
    </lineage>
</organism>
<evidence type="ECO:0000256" key="4">
    <source>
        <dbReference type="PIRSR" id="PIRSR000138-1"/>
    </source>
</evidence>
<evidence type="ECO:0000256" key="2">
    <source>
        <dbReference type="ARBA" id="ARBA00023002"/>
    </source>
</evidence>
<evidence type="ECO:0000256" key="1">
    <source>
        <dbReference type="ARBA" id="ARBA00001917"/>
    </source>
</evidence>
<dbReference type="GO" id="GO:0016491">
    <property type="term" value="F:oxidoreductase activity"/>
    <property type="evidence" value="ECO:0007669"/>
    <property type="project" value="UniProtKB-KW"/>
</dbReference>
<comment type="similarity">
    <text evidence="3">Belongs to the FMN-dependent alpha-hydroxy acid dehydrogenase family.</text>
</comment>
<dbReference type="SUPFAM" id="SSF51395">
    <property type="entry name" value="FMN-linked oxidoreductases"/>
    <property type="match status" value="1"/>
</dbReference>
<evidence type="ECO:0000313" key="8">
    <source>
        <dbReference type="Proteomes" id="UP000248806"/>
    </source>
</evidence>
<feature type="binding site" evidence="5">
    <location>
        <position position="24"/>
    </location>
    <ligand>
        <name>glyoxylate</name>
        <dbReference type="ChEBI" id="CHEBI:36655"/>
    </ligand>
</feature>
<dbReference type="OrthoDB" id="9770452at2"/>
<reference evidence="7 8" key="1">
    <citation type="submission" date="2018-06" db="EMBL/GenBank/DDBJ databases">
        <title>Genomic Encyclopedia of Archaeal and Bacterial Type Strains, Phase II (KMG-II): from individual species to whole genera.</title>
        <authorList>
            <person name="Goeker M."/>
        </authorList>
    </citation>
    <scope>NUCLEOTIDE SEQUENCE [LARGE SCALE GENOMIC DNA]</scope>
    <source>
        <strain evidence="7 8">ATCC BAA-1881</strain>
    </source>
</reference>
<feature type="binding site" evidence="5">
    <location>
        <begin position="269"/>
        <end position="273"/>
    </location>
    <ligand>
        <name>FMN</name>
        <dbReference type="ChEBI" id="CHEBI:58210"/>
    </ligand>
</feature>
<sequence>MHFIQTSQFEEAARQKVDEAAWCYLESGCGTEQTLRANIKIFEQYWIRPRVFVPMQAPDLNTTVLGSPVSMPILAAPIGFQRWFHPEGERASAQGTGQAQTLYVASSSATTRLEDIATAATGPLWFQLYLFEERDVSAELVQRAEAAGYRAIVVTVDTPWYGRKERFARGNYSMPGTLLKANLDEHASGMVGSQYGWEVIDWLRSLTRLPILLKGVLTAEDARKALAHGVDGIIVSTHGGRQLDAALPSLLALPEVVEAVNGQIEVYFDSGIRTGTDVFKALALGARAVFVGRPLIWGLAVNGAQGVADVFAILREELEYAMMLSGCPAVSCIDRSLLREAHIL</sequence>
<evidence type="ECO:0000313" key="7">
    <source>
        <dbReference type="EMBL" id="PZW34517.1"/>
    </source>
</evidence>
<feature type="active site" description="Proton acceptor" evidence="4">
    <location>
        <position position="238"/>
    </location>
</feature>
<dbReference type="InterPro" id="IPR013785">
    <property type="entry name" value="Aldolase_TIM"/>
</dbReference>
<evidence type="ECO:0000259" key="6">
    <source>
        <dbReference type="PROSITE" id="PS51349"/>
    </source>
</evidence>
<keyword evidence="8" id="KW-1185">Reference proteome</keyword>
<dbReference type="CDD" id="cd02809">
    <property type="entry name" value="alpha_hydroxyacid_oxid_FMN"/>
    <property type="match status" value="1"/>
</dbReference>
<dbReference type="Proteomes" id="UP000248806">
    <property type="component" value="Unassembled WGS sequence"/>
</dbReference>
<dbReference type="EMBL" id="QKUF01000002">
    <property type="protein sequence ID" value="PZW34517.1"/>
    <property type="molecule type" value="Genomic_DNA"/>
</dbReference>
<keyword evidence="5" id="KW-0288">FMN</keyword>
<feature type="binding site" evidence="5">
    <location>
        <begin position="292"/>
        <end position="293"/>
    </location>
    <ligand>
        <name>FMN</name>
        <dbReference type="ChEBI" id="CHEBI:58210"/>
    </ligand>
</feature>
<feature type="binding site" evidence="5">
    <location>
        <position position="129"/>
    </location>
    <ligand>
        <name>glyoxylate</name>
        <dbReference type="ChEBI" id="CHEBI:36655"/>
    </ligand>
</feature>
<keyword evidence="2" id="KW-0560">Oxidoreductase</keyword>
<feature type="binding site" evidence="5">
    <location>
        <position position="214"/>
    </location>
    <ligand>
        <name>FMN</name>
        <dbReference type="ChEBI" id="CHEBI:58210"/>
    </ligand>
</feature>
<dbReference type="GO" id="GO:0005737">
    <property type="term" value="C:cytoplasm"/>
    <property type="evidence" value="ECO:0007669"/>
    <property type="project" value="UniProtKB-ARBA"/>
</dbReference>
<dbReference type="InterPro" id="IPR012133">
    <property type="entry name" value="Alpha-hydoxy_acid_DH_FMN"/>
</dbReference>
<comment type="cofactor">
    <cofactor evidence="1">
        <name>FMN</name>
        <dbReference type="ChEBI" id="CHEBI:58210"/>
    </cofactor>
</comment>
<dbReference type="FunFam" id="3.20.20.70:FF:000056">
    <property type="entry name" value="hydroxyacid oxidase 2"/>
    <property type="match status" value="1"/>
</dbReference>
<dbReference type="PIRSF" id="PIRSF000138">
    <property type="entry name" value="Al-hdrx_acd_dh"/>
    <property type="match status" value="1"/>
</dbReference>
<dbReference type="PANTHER" id="PTHR10578">
    <property type="entry name" value="S -2-HYDROXY-ACID OXIDASE-RELATED"/>
    <property type="match status" value="1"/>
</dbReference>
<evidence type="ECO:0000256" key="3">
    <source>
        <dbReference type="ARBA" id="ARBA00024042"/>
    </source>
</evidence>
<proteinExistence type="inferred from homology"/>
<dbReference type="Pfam" id="PF01070">
    <property type="entry name" value="FMN_dh"/>
    <property type="match status" value="1"/>
</dbReference>
<protein>
    <submittedName>
        <fullName evidence="7">4-hydroxymandelate oxidase</fullName>
    </submittedName>
</protein>
<feature type="binding site" evidence="5">
    <location>
        <position position="127"/>
    </location>
    <ligand>
        <name>FMN</name>
        <dbReference type="ChEBI" id="CHEBI:58210"/>
    </ligand>
</feature>
<feature type="binding site" evidence="5">
    <location>
        <position position="241"/>
    </location>
    <ligand>
        <name>glyoxylate</name>
        <dbReference type="ChEBI" id="CHEBI:36655"/>
    </ligand>
</feature>
<dbReference type="InterPro" id="IPR000262">
    <property type="entry name" value="FMN-dep_DH"/>
</dbReference>
<keyword evidence="5" id="KW-0285">Flavoprotein</keyword>
<dbReference type="RefSeq" id="WP_111320124.1">
    <property type="nucleotide sequence ID" value="NZ_BIFX01000001.1"/>
</dbReference>
<feature type="binding site" evidence="5">
    <location>
        <begin position="77"/>
        <end position="79"/>
    </location>
    <ligand>
        <name>FMN</name>
        <dbReference type="ChEBI" id="CHEBI:58210"/>
    </ligand>
</feature>
<dbReference type="PROSITE" id="PS51349">
    <property type="entry name" value="FMN_HYDROXY_ACID_DH_2"/>
    <property type="match status" value="1"/>
</dbReference>
<name>A0A326USZ1_THEHA</name>
<dbReference type="PANTHER" id="PTHR10578:SF149">
    <property type="entry name" value="2-HYDROXYACID OXIDASE 2"/>
    <property type="match status" value="1"/>
</dbReference>
<dbReference type="Gene3D" id="3.20.20.70">
    <property type="entry name" value="Aldolase class I"/>
    <property type="match status" value="1"/>
</dbReference>
<feature type="binding site" evidence="5">
    <location>
        <position position="236"/>
    </location>
    <ligand>
        <name>FMN</name>
        <dbReference type="ChEBI" id="CHEBI:58210"/>
    </ligand>
</feature>
<evidence type="ECO:0000256" key="5">
    <source>
        <dbReference type="PIRSR" id="PIRSR000138-2"/>
    </source>
</evidence>
<feature type="binding site" evidence="5">
    <location>
        <position position="106"/>
    </location>
    <ligand>
        <name>FMN</name>
        <dbReference type="ChEBI" id="CHEBI:58210"/>
    </ligand>
</feature>
<gene>
    <name evidence="7" type="ORF">EI42_01354</name>
</gene>
<feature type="domain" description="FMN hydroxy acid dehydrogenase" evidence="6">
    <location>
        <begin position="1"/>
        <end position="343"/>
    </location>
</feature>
<comment type="caution">
    <text evidence="7">The sequence shown here is derived from an EMBL/GenBank/DDBJ whole genome shotgun (WGS) entry which is preliminary data.</text>
</comment>
<dbReference type="InterPro" id="IPR037396">
    <property type="entry name" value="FMN_HAD"/>
</dbReference>
<feature type="binding site" evidence="5">
    <location>
        <position position="155"/>
    </location>
    <ligand>
        <name>FMN</name>
        <dbReference type="ChEBI" id="CHEBI:58210"/>
    </ligand>
</feature>
<dbReference type="AlphaFoldDB" id="A0A326USZ1"/>
<accession>A0A326USZ1</accession>